<evidence type="ECO:0000313" key="3">
    <source>
        <dbReference type="Proteomes" id="UP000255125"/>
    </source>
</evidence>
<name>A0A379IF89_PSEFL</name>
<protein>
    <submittedName>
        <fullName evidence="2">Uncharacterized protein</fullName>
    </submittedName>
</protein>
<dbReference type="AlphaFoldDB" id="A0A379IF89"/>
<gene>
    <name evidence="2" type="ORF">NCTC10392_03324</name>
</gene>
<proteinExistence type="predicted"/>
<reference evidence="2 3" key="1">
    <citation type="submission" date="2018-06" db="EMBL/GenBank/DDBJ databases">
        <authorList>
            <consortium name="Pathogen Informatics"/>
            <person name="Doyle S."/>
        </authorList>
    </citation>
    <scope>NUCLEOTIDE SEQUENCE [LARGE SCALE GENOMIC DNA]</scope>
    <source>
        <strain evidence="2 3">NCTC10392</strain>
    </source>
</reference>
<evidence type="ECO:0000313" key="2">
    <source>
        <dbReference type="EMBL" id="SUD31396.1"/>
    </source>
</evidence>
<accession>A0A379IF89</accession>
<feature type="region of interest" description="Disordered" evidence="1">
    <location>
        <begin position="1"/>
        <end position="22"/>
    </location>
</feature>
<dbReference type="EMBL" id="UGUS01000002">
    <property type="protein sequence ID" value="SUD31396.1"/>
    <property type="molecule type" value="Genomic_DNA"/>
</dbReference>
<sequence>MPLQKAGTCLGRPAGRGAMPDNCWKTQLGQDVSGRRQEVLGAVRRLRGVARLPPDDSIGTVPLQSG</sequence>
<organism evidence="2 3">
    <name type="scientific">Pseudomonas fluorescens</name>
    <dbReference type="NCBI Taxonomy" id="294"/>
    <lineage>
        <taxon>Bacteria</taxon>
        <taxon>Pseudomonadati</taxon>
        <taxon>Pseudomonadota</taxon>
        <taxon>Gammaproteobacteria</taxon>
        <taxon>Pseudomonadales</taxon>
        <taxon>Pseudomonadaceae</taxon>
        <taxon>Pseudomonas</taxon>
    </lineage>
</organism>
<dbReference type="Proteomes" id="UP000255125">
    <property type="component" value="Unassembled WGS sequence"/>
</dbReference>
<evidence type="ECO:0000256" key="1">
    <source>
        <dbReference type="SAM" id="MobiDB-lite"/>
    </source>
</evidence>